<dbReference type="InterPro" id="IPR011712">
    <property type="entry name" value="Sig_transdc_His_kin_sub3_dim/P"/>
</dbReference>
<dbReference type="Pfam" id="PF00989">
    <property type="entry name" value="PAS"/>
    <property type="match status" value="1"/>
</dbReference>
<sequence length="926" mass="104335">MSYSMNKKTNIRNLSLCIIYTFLYFIFAISITLLYPMNSYGIPFWPAAGIGLGAMIRMGYSAWIVTFVGAFCFSSIIRGAGIGYAAMEGLGSSMGVLVCFTLLNKHNFDSALLRVYDLWLLVASAALSSAIFSNINLFFIYYSNSDVSPEIYINDWFKWWTGDALGVLILTPLVLTWTDKSHYVFAKNGFFLRGTLYLTVFICGYLGLIVSSKVIEELRGLIVMATFPSLAWAVLRFSLRDVVLCIFTASFFSLVIFGYQTPQSIESLMFFMWMTALMALSIHIAISSNRLMLIQLNEKNEQLTSLIETFPDGIFLNDGLGQCQIANRAGLAITQLNDKSDWYGKTERQLAVSSQSDDMRLLFEYCSESTEMAFKNGRLMRGERKIKKKNGAARYLEIRKFPRLGKNGDRVGIVTIVRNITKQKSITETLRQSTIQYQKQVRLLQTVLDALPAQVGLFDKNGSIVAVNRSWLYKCQHACTKYSDVKAVCGEHLTGCPQLTDMPISGYVNARNGIFKVLHGEAPQFVYEFSETCSNQFAWRKMIVTPIDPKLIGSSGVVVMILDVTQSKISGDIVRQRERQYRAITEHSPDMILRVGPSGRILFANKALTSFLRRNGFGLIGQKVIELWGDEHVASLWNDAIDRIINGAQQRIELVFETNDADQIGRRVFQAYMVHDGVDNEITILVVIRDITEIKEKEDRLIESHKQLRLFAAESEMVREAEKKHIARELHDDLGQLLSALRFDIGLLKMQYAASAPELEPRLIKMMDILERAIECTRNAVDHIRPNVLDIGLDAALEWLRDDFEEMFGIDCELQIKGEIPELSEEQVTVLFRIMQESLTNIAKHACATSASIQFWSTNNLIYLVVRDNGIGFDFEGVDRNKKCFGLLGMEERAIALGGSLTIETKPGFGCSTMLTIPISSKNESS</sequence>
<dbReference type="GO" id="GO:0000155">
    <property type="term" value="F:phosphorelay sensor kinase activity"/>
    <property type="evidence" value="ECO:0007669"/>
    <property type="project" value="InterPro"/>
</dbReference>
<dbReference type="SMART" id="SM00091">
    <property type="entry name" value="PAS"/>
    <property type="match status" value="2"/>
</dbReference>
<organism evidence="12 13">
    <name type="scientific">Methylotuvimicrobium buryatense</name>
    <name type="common">Methylomicrobium buryatense</name>
    <dbReference type="NCBI Taxonomy" id="95641"/>
    <lineage>
        <taxon>Bacteria</taxon>
        <taxon>Pseudomonadati</taxon>
        <taxon>Pseudomonadota</taxon>
        <taxon>Gammaproteobacteria</taxon>
        <taxon>Methylococcales</taxon>
        <taxon>Methylococcaceae</taxon>
        <taxon>Methylotuvimicrobium</taxon>
    </lineage>
</organism>
<evidence type="ECO:0000259" key="10">
    <source>
        <dbReference type="PROSITE" id="PS50112"/>
    </source>
</evidence>
<dbReference type="GO" id="GO:0046983">
    <property type="term" value="F:protein dimerization activity"/>
    <property type="evidence" value="ECO:0007669"/>
    <property type="project" value="InterPro"/>
</dbReference>
<evidence type="ECO:0000256" key="6">
    <source>
        <dbReference type="ARBA" id="ARBA00022989"/>
    </source>
</evidence>
<evidence type="ECO:0000259" key="11">
    <source>
        <dbReference type="PROSITE" id="PS50113"/>
    </source>
</evidence>
<dbReference type="Pfam" id="PF08448">
    <property type="entry name" value="PAS_4"/>
    <property type="match status" value="1"/>
</dbReference>
<dbReference type="AlphaFoldDB" id="A0A4P9UN45"/>
<dbReference type="STRING" id="675511.GCA_000341735_00927"/>
<feature type="transmembrane region" description="Helical" evidence="9">
    <location>
        <begin position="190"/>
        <end position="212"/>
    </location>
</feature>
<dbReference type="InterPro" id="IPR013767">
    <property type="entry name" value="PAS_fold"/>
</dbReference>
<dbReference type="EMBL" id="CP035467">
    <property type="protein sequence ID" value="QCW82627.1"/>
    <property type="molecule type" value="Genomic_DNA"/>
</dbReference>
<name>A0A4P9UN45_METBY</name>
<evidence type="ECO:0000256" key="3">
    <source>
        <dbReference type="ARBA" id="ARBA00022679"/>
    </source>
</evidence>
<feature type="transmembrane region" description="Helical" evidence="9">
    <location>
        <begin position="115"/>
        <end position="139"/>
    </location>
</feature>
<dbReference type="InterPro" id="IPR003594">
    <property type="entry name" value="HATPase_dom"/>
</dbReference>
<reference evidence="13" key="1">
    <citation type="journal article" date="2019" name="J. Bacteriol.">
        <title>A Mutagenic Screen Identifies a TonB-Dependent Receptor Required for the Lanthanide Metal Switch in the Type I Methanotroph 'Methylotuvimicrobium buryatense' 5GB1C.</title>
        <authorList>
            <person name="Groom J.D."/>
            <person name="Ford S.M."/>
            <person name="Pesesky M.W."/>
            <person name="Lidstrom M.E."/>
        </authorList>
    </citation>
    <scope>NUCLEOTIDE SEQUENCE [LARGE SCALE GENOMIC DNA]</scope>
    <source>
        <strain evidence="13">5GB1C</strain>
    </source>
</reference>
<dbReference type="InterPro" id="IPR007895">
    <property type="entry name" value="MASE1"/>
</dbReference>
<keyword evidence="4 9" id="KW-0812">Transmembrane</keyword>
<dbReference type="Pfam" id="PF07730">
    <property type="entry name" value="HisKA_3"/>
    <property type="match status" value="1"/>
</dbReference>
<evidence type="ECO:0000256" key="7">
    <source>
        <dbReference type="ARBA" id="ARBA00023012"/>
    </source>
</evidence>
<evidence type="ECO:0000313" key="12">
    <source>
        <dbReference type="EMBL" id="QCW82627.1"/>
    </source>
</evidence>
<evidence type="ECO:0000256" key="5">
    <source>
        <dbReference type="ARBA" id="ARBA00022777"/>
    </source>
</evidence>
<keyword evidence="3" id="KW-0808">Transferase</keyword>
<keyword evidence="13" id="KW-1185">Reference proteome</keyword>
<accession>A0A4P9UN45</accession>
<dbReference type="InterPro" id="IPR000014">
    <property type="entry name" value="PAS"/>
</dbReference>
<proteinExistence type="predicted"/>
<evidence type="ECO:0000256" key="2">
    <source>
        <dbReference type="ARBA" id="ARBA00022475"/>
    </source>
</evidence>
<keyword evidence="6 9" id="KW-1133">Transmembrane helix</keyword>
<dbReference type="InterPro" id="IPR013656">
    <property type="entry name" value="PAS_4"/>
</dbReference>
<dbReference type="SUPFAM" id="SSF55785">
    <property type="entry name" value="PYP-like sensor domain (PAS domain)"/>
    <property type="match status" value="2"/>
</dbReference>
<dbReference type="NCBIfam" id="TIGR00229">
    <property type="entry name" value="sensory_box"/>
    <property type="match status" value="2"/>
</dbReference>
<evidence type="ECO:0000313" key="13">
    <source>
        <dbReference type="Proteomes" id="UP000305881"/>
    </source>
</evidence>
<dbReference type="SUPFAM" id="SSF55874">
    <property type="entry name" value="ATPase domain of HSP90 chaperone/DNA topoisomerase II/histidine kinase"/>
    <property type="match status" value="1"/>
</dbReference>
<dbReference type="OrthoDB" id="9797605at2"/>
<keyword evidence="7" id="KW-0902">Two-component regulatory system</keyword>
<evidence type="ECO:0000256" key="1">
    <source>
        <dbReference type="ARBA" id="ARBA00004651"/>
    </source>
</evidence>
<feature type="transmembrane region" description="Helical" evidence="9">
    <location>
        <begin position="242"/>
        <end position="261"/>
    </location>
</feature>
<dbReference type="CDD" id="cd16917">
    <property type="entry name" value="HATPase_UhpB-NarQ-NarX-like"/>
    <property type="match status" value="1"/>
</dbReference>
<dbReference type="Pfam" id="PF02518">
    <property type="entry name" value="HATPase_c"/>
    <property type="match status" value="1"/>
</dbReference>
<dbReference type="Pfam" id="PF05231">
    <property type="entry name" value="MASE1"/>
    <property type="match status" value="1"/>
</dbReference>
<dbReference type="InterPro" id="IPR036890">
    <property type="entry name" value="HATPase_C_sf"/>
</dbReference>
<dbReference type="Gene3D" id="3.30.450.20">
    <property type="entry name" value="PAS domain"/>
    <property type="match status" value="2"/>
</dbReference>
<evidence type="ECO:0000256" key="9">
    <source>
        <dbReference type="SAM" id="Phobius"/>
    </source>
</evidence>
<dbReference type="GO" id="GO:0005886">
    <property type="term" value="C:plasma membrane"/>
    <property type="evidence" value="ECO:0007669"/>
    <property type="project" value="UniProtKB-SubCell"/>
</dbReference>
<dbReference type="PROSITE" id="PS50113">
    <property type="entry name" value="PAC"/>
    <property type="match status" value="2"/>
</dbReference>
<dbReference type="KEGG" id="mbur:EQU24_10560"/>
<protein>
    <submittedName>
        <fullName evidence="12">PAS domain S-box protein</fullName>
    </submittedName>
</protein>
<feature type="domain" description="PAS" evidence="10">
    <location>
        <begin position="577"/>
        <end position="648"/>
    </location>
</feature>
<gene>
    <name evidence="12" type="ORF">EQU24_10560</name>
</gene>
<dbReference type="InterPro" id="IPR035965">
    <property type="entry name" value="PAS-like_dom_sf"/>
</dbReference>
<comment type="subcellular location">
    <subcellularLocation>
        <location evidence="1">Cell membrane</location>
        <topology evidence="1">Multi-pass membrane protein</topology>
    </subcellularLocation>
</comment>
<evidence type="ECO:0000256" key="8">
    <source>
        <dbReference type="ARBA" id="ARBA00023136"/>
    </source>
</evidence>
<dbReference type="CDD" id="cd00130">
    <property type="entry name" value="PAS"/>
    <property type="match status" value="1"/>
</dbReference>
<feature type="transmembrane region" description="Helical" evidence="9">
    <location>
        <begin position="267"/>
        <end position="286"/>
    </location>
</feature>
<dbReference type="PROSITE" id="PS50112">
    <property type="entry name" value="PAS"/>
    <property type="match status" value="1"/>
</dbReference>
<feature type="domain" description="PAC" evidence="11">
    <location>
        <begin position="380"/>
        <end position="432"/>
    </location>
</feature>
<dbReference type="GO" id="GO:0006355">
    <property type="term" value="P:regulation of DNA-templated transcription"/>
    <property type="evidence" value="ECO:0007669"/>
    <property type="project" value="InterPro"/>
</dbReference>
<feature type="transmembrane region" description="Helical" evidence="9">
    <location>
        <begin position="12"/>
        <end position="37"/>
    </location>
</feature>
<dbReference type="Proteomes" id="UP000305881">
    <property type="component" value="Chromosome"/>
</dbReference>
<dbReference type="InterPro" id="IPR050482">
    <property type="entry name" value="Sensor_HK_TwoCompSys"/>
</dbReference>
<feature type="transmembrane region" description="Helical" evidence="9">
    <location>
        <begin position="58"/>
        <end position="77"/>
    </location>
</feature>
<feature type="transmembrane region" description="Helical" evidence="9">
    <location>
        <begin position="159"/>
        <end position="178"/>
    </location>
</feature>
<keyword evidence="2" id="KW-1003">Cell membrane</keyword>
<dbReference type="InterPro" id="IPR000700">
    <property type="entry name" value="PAS-assoc_C"/>
</dbReference>
<keyword evidence="8 9" id="KW-0472">Membrane</keyword>
<evidence type="ECO:0000256" key="4">
    <source>
        <dbReference type="ARBA" id="ARBA00022692"/>
    </source>
</evidence>
<dbReference type="Gene3D" id="3.30.565.10">
    <property type="entry name" value="Histidine kinase-like ATPase, C-terminal domain"/>
    <property type="match status" value="1"/>
</dbReference>
<keyword evidence="5" id="KW-0418">Kinase</keyword>
<dbReference type="Gene3D" id="1.20.5.1930">
    <property type="match status" value="1"/>
</dbReference>
<dbReference type="PANTHER" id="PTHR24421:SF58">
    <property type="entry name" value="SIGNAL TRANSDUCTION HISTIDINE-PROTEIN KINASE_PHOSPHATASE UHPB"/>
    <property type="match status" value="1"/>
</dbReference>
<feature type="domain" description="PAC" evidence="11">
    <location>
        <begin position="650"/>
        <end position="703"/>
    </location>
</feature>
<dbReference type="PANTHER" id="PTHR24421">
    <property type="entry name" value="NITRATE/NITRITE SENSOR PROTEIN NARX-RELATED"/>
    <property type="match status" value="1"/>
</dbReference>